<dbReference type="Pfam" id="PF14257">
    <property type="entry name" value="DUF4349"/>
    <property type="match status" value="1"/>
</dbReference>
<evidence type="ECO:0000313" key="6">
    <source>
        <dbReference type="Proteomes" id="UP001185863"/>
    </source>
</evidence>
<dbReference type="EMBL" id="JAWLUP010000002">
    <property type="protein sequence ID" value="MDV7263245.1"/>
    <property type="molecule type" value="Genomic_DNA"/>
</dbReference>
<evidence type="ECO:0000259" key="4">
    <source>
        <dbReference type="Pfam" id="PF14257"/>
    </source>
</evidence>
<dbReference type="PROSITE" id="PS51257">
    <property type="entry name" value="PROKAR_LIPOPROTEIN"/>
    <property type="match status" value="1"/>
</dbReference>
<feature type="domain" description="DUF4349" evidence="4">
    <location>
        <begin position="61"/>
        <end position="269"/>
    </location>
</feature>
<keyword evidence="2" id="KW-1133">Transmembrane helix</keyword>
<keyword evidence="2" id="KW-0472">Membrane</keyword>
<feature type="signal peptide" evidence="3">
    <location>
        <begin position="1"/>
        <end position="17"/>
    </location>
</feature>
<keyword evidence="3" id="KW-0732">Signal</keyword>
<evidence type="ECO:0000256" key="1">
    <source>
        <dbReference type="SAM" id="MobiDB-lite"/>
    </source>
</evidence>
<sequence>MKRYVLSAIVLMSLVLAGCGGSDSDSSQPAPAPAPVPGDSRSLEAGGALQAPAKDQAPTERQEIITGQVSITADDPVAVGRQIVDKVDAVGGRVDQLTEQPGSEDQDASSSLTIRVPADDLTRTLDDLRELGKVTSVSVTKSDVTMQSQDLDARIGALTASVTRLQGLIASAANTADLIEAERALSERQGELDSLTAQKRLLSDQIALATLTIDVTTTDTERPSSGPDNFWEGLVAGWHALLSAIKGGAVVVGALIPWFGFVAVIALVVYGAYRLRRMYNTPRRPTTGTAPQKEEANTE</sequence>
<proteinExistence type="predicted"/>
<comment type="caution">
    <text evidence="5">The sequence shown here is derived from an EMBL/GenBank/DDBJ whole genome shotgun (WGS) entry which is preliminary data.</text>
</comment>
<dbReference type="RefSeq" id="WP_317746896.1">
    <property type="nucleotide sequence ID" value="NZ_JAWLUP010000002.1"/>
</dbReference>
<feature type="transmembrane region" description="Helical" evidence="2">
    <location>
        <begin position="249"/>
        <end position="273"/>
    </location>
</feature>
<feature type="chain" id="PRO_5042109974" evidence="3">
    <location>
        <begin position="18"/>
        <end position="299"/>
    </location>
</feature>
<name>A0AAE4UV16_9NOCA</name>
<dbReference type="Proteomes" id="UP001185863">
    <property type="component" value="Unassembled WGS sequence"/>
</dbReference>
<accession>A0AAE4UV16</accession>
<dbReference type="InterPro" id="IPR025645">
    <property type="entry name" value="DUF4349"/>
</dbReference>
<reference evidence="5" key="1">
    <citation type="submission" date="2023-10" db="EMBL/GenBank/DDBJ databases">
        <title>Development of a sustainable strategy for remediation of hydrocarbon-contaminated territories based on the waste exchange concept.</title>
        <authorList>
            <person name="Krivoruchko A."/>
        </authorList>
    </citation>
    <scope>NUCLEOTIDE SEQUENCE</scope>
    <source>
        <strain evidence="5">IEGM 68</strain>
    </source>
</reference>
<protein>
    <submittedName>
        <fullName evidence="5">DUF4349 domain-containing protein</fullName>
    </submittedName>
</protein>
<organism evidence="5 6">
    <name type="scientific">Rhodococcus oxybenzonivorans</name>
    <dbReference type="NCBI Taxonomy" id="1990687"/>
    <lineage>
        <taxon>Bacteria</taxon>
        <taxon>Bacillati</taxon>
        <taxon>Actinomycetota</taxon>
        <taxon>Actinomycetes</taxon>
        <taxon>Mycobacteriales</taxon>
        <taxon>Nocardiaceae</taxon>
        <taxon>Rhodococcus</taxon>
    </lineage>
</organism>
<dbReference type="AlphaFoldDB" id="A0AAE4UV16"/>
<keyword evidence="2" id="KW-0812">Transmembrane</keyword>
<evidence type="ECO:0000313" key="5">
    <source>
        <dbReference type="EMBL" id="MDV7263245.1"/>
    </source>
</evidence>
<gene>
    <name evidence="5" type="ORF">R4315_01550</name>
</gene>
<evidence type="ECO:0000256" key="3">
    <source>
        <dbReference type="SAM" id="SignalP"/>
    </source>
</evidence>
<feature type="region of interest" description="Disordered" evidence="1">
    <location>
        <begin position="20"/>
        <end position="60"/>
    </location>
</feature>
<evidence type="ECO:0000256" key="2">
    <source>
        <dbReference type="SAM" id="Phobius"/>
    </source>
</evidence>